<evidence type="ECO:0000256" key="1">
    <source>
        <dbReference type="SAM" id="SignalP"/>
    </source>
</evidence>
<evidence type="ECO:0000313" key="2">
    <source>
        <dbReference type="EMBL" id="CAD5962366.1"/>
    </source>
</evidence>
<sequence>MSLRHFFIASSLILAPITTLGFGSAAFANTATDSIILSGTVESQILIDANPTQAAADLPLSPEYADQNGWNMVQIADLNITSNNTEGITITASSTNDSQLVSTTNSSDKITYGIAIVNDGAGTPTSSSPVNNLAIPFSQSVTSGFNSDTGVKAMDLYIHYNVGGMPKQGTYNDTLTITVSDN</sequence>
<dbReference type="EMBL" id="LR882963">
    <property type="protein sequence ID" value="CAD5962366.1"/>
    <property type="molecule type" value="Genomic_DNA"/>
</dbReference>
<organism evidence="2 3">
    <name type="scientific">Planktothrix agardhii</name>
    <name type="common">Oscillatoria agardhii</name>
    <dbReference type="NCBI Taxonomy" id="1160"/>
    <lineage>
        <taxon>Bacteria</taxon>
        <taxon>Bacillati</taxon>
        <taxon>Cyanobacteriota</taxon>
        <taxon>Cyanophyceae</taxon>
        <taxon>Oscillatoriophycideae</taxon>
        <taxon>Oscillatoriales</taxon>
        <taxon>Microcoleaceae</taxon>
        <taxon>Planktothrix</taxon>
    </lineage>
</organism>
<feature type="chain" id="PRO_5042224475" description="Spore coat protein U domain-containing protein" evidence="1">
    <location>
        <begin position="29"/>
        <end position="182"/>
    </location>
</feature>
<dbReference type="Proteomes" id="UP001153761">
    <property type="component" value="Chromosome"/>
</dbReference>
<accession>A0AAD1V6S6</accession>
<evidence type="ECO:0008006" key="4">
    <source>
        <dbReference type="Google" id="ProtNLM"/>
    </source>
</evidence>
<keyword evidence="1" id="KW-0732">Signal</keyword>
<proteinExistence type="predicted"/>
<feature type="signal peptide" evidence="1">
    <location>
        <begin position="1"/>
        <end position="28"/>
    </location>
</feature>
<gene>
    <name evidence="2" type="ORF">PANO66_03374</name>
</gene>
<protein>
    <recommendedName>
        <fullName evidence="4">Spore coat protein U domain-containing protein</fullName>
    </recommendedName>
</protein>
<evidence type="ECO:0000313" key="3">
    <source>
        <dbReference type="Proteomes" id="UP001153761"/>
    </source>
</evidence>
<reference evidence="2" key="1">
    <citation type="submission" date="2020-09" db="EMBL/GenBank/DDBJ databases">
        <authorList>
            <person name="Blom J."/>
        </authorList>
    </citation>
    <scope>NUCLEOTIDE SEQUENCE</scope>
    <source>
        <strain evidence="2">No.66</strain>
    </source>
</reference>
<dbReference type="AlphaFoldDB" id="A0AAD1V6S6"/>
<dbReference type="RefSeq" id="WP_254032519.1">
    <property type="nucleotide sequence ID" value="NZ_LR882963.1"/>
</dbReference>
<name>A0AAD1V6S6_PLAAG</name>